<gene>
    <name evidence="2" type="ORF">V1264_018511</name>
</gene>
<dbReference type="InterPro" id="IPR000477">
    <property type="entry name" value="RT_dom"/>
</dbReference>
<dbReference type="PANTHER" id="PTHR33332">
    <property type="entry name" value="REVERSE TRANSCRIPTASE DOMAIN-CONTAINING PROTEIN"/>
    <property type="match status" value="1"/>
</dbReference>
<dbReference type="EMBL" id="JBAMIC010000008">
    <property type="protein sequence ID" value="KAK7103646.1"/>
    <property type="molecule type" value="Genomic_DNA"/>
</dbReference>
<organism evidence="2 3">
    <name type="scientific">Littorina saxatilis</name>
    <dbReference type="NCBI Taxonomy" id="31220"/>
    <lineage>
        <taxon>Eukaryota</taxon>
        <taxon>Metazoa</taxon>
        <taxon>Spiralia</taxon>
        <taxon>Lophotrochozoa</taxon>
        <taxon>Mollusca</taxon>
        <taxon>Gastropoda</taxon>
        <taxon>Caenogastropoda</taxon>
        <taxon>Littorinimorpha</taxon>
        <taxon>Littorinoidea</taxon>
        <taxon>Littorinidae</taxon>
        <taxon>Littorina</taxon>
    </lineage>
</organism>
<dbReference type="PROSITE" id="PS50878">
    <property type="entry name" value="RT_POL"/>
    <property type="match status" value="1"/>
</dbReference>
<dbReference type="Pfam" id="PF00078">
    <property type="entry name" value="RVT_1"/>
    <property type="match status" value="1"/>
</dbReference>
<name>A0AAN9BCP8_9CAEN</name>
<reference evidence="2 3" key="1">
    <citation type="submission" date="2024-02" db="EMBL/GenBank/DDBJ databases">
        <title>Chromosome-scale genome assembly of the rough periwinkle Littorina saxatilis.</title>
        <authorList>
            <person name="De Jode A."/>
            <person name="Faria R."/>
            <person name="Formenti G."/>
            <person name="Sims Y."/>
            <person name="Smith T.P."/>
            <person name="Tracey A."/>
            <person name="Wood J.M.D."/>
            <person name="Zagrodzka Z.B."/>
            <person name="Johannesson K."/>
            <person name="Butlin R.K."/>
            <person name="Leder E.H."/>
        </authorList>
    </citation>
    <scope>NUCLEOTIDE SEQUENCE [LARGE SCALE GENOMIC DNA]</scope>
    <source>
        <strain evidence="2">Snail1</strain>
        <tissue evidence="2">Muscle</tissue>
    </source>
</reference>
<dbReference type="SUPFAM" id="SSF56672">
    <property type="entry name" value="DNA/RNA polymerases"/>
    <property type="match status" value="1"/>
</dbReference>
<protein>
    <recommendedName>
        <fullName evidence="1">Reverse transcriptase domain-containing protein</fullName>
    </recommendedName>
</protein>
<dbReference type="Proteomes" id="UP001374579">
    <property type="component" value="Unassembled WGS sequence"/>
</dbReference>
<proteinExistence type="predicted"/>
<dbReference type="CDD" id="cd01650">
    <property type="entry name" value="RT_nLTR_like"/>
    <property type="match status" value="1"/>
</dbReference>
<sequence>MLKKKERLYKQAKRTKNWTNYRHLQKDCRRAFRKAEWEYIQNTIEDGLSKNDSKPFWRYIKAKRQDNIGVAPLKSKGSLVCESKNKADILVNQFRSVFTQEQKGKPRLPELPQHNPIEDLQIREEGVKKLLQNIKIAKAPGPDQIPNRILKECANELAPGLTAIFQLSVDSGCLPSDWTNANVSPVYKKGDKHLAENYRPVSLTSVPCKLLEHIICKHLLKHLEKNKILTNLNHGFRSGYSCETQLVVTLQDLCRNYDNGKQTDIAILDFSKAFDTVPHPSLLYKLQSYGVKGNLHSWLQNFLTKRLMRVVVDGEESVEVPVDSGVPQGTVLGPVLFLCHINDLPASVKSQVRLFADDCLLYRTINSYSDHHILQADLKTLEEWANTWGMRFNAKKCYILSIRNKSSFFYNLDNHILQKVNSNPYLGVTFTDDLSWTTHINKIVKKANSTLGLLRRNLRSCPQSCRRTAYVSLIRSTLEYSCLVWDPYKQGDIDSLENVQKRAARFITQNYRDRNPGCVSEMLSRLQLPPLQERRKQQRLTFLFKVVRGLVPAVPPEKFIQQQKSKRQVKQRVNKDFTSSATVRNITRNNSQCFTVECTKTPVYKYSFFTRTVIDWNNLDDNTIQSSTVNEFRGKLPTAD</sequence>
<dbReference type="AlphaFoldDB" id="A0AAN9BCP8"/>
<keyword evidence="3" id="KW-1185">Reference proteome</keyword>
<feature type="domain" description="Reverse transcriptase" evidence="1">
    <location>
        <begin position="167"/>
        <end position="430"/>
    </location>
</feature>
<dbReference type="InterPro" id="IPR043502">
    <property type="entry name" value="DNA/RNA_pol_sf"/>
</dbReference>
<evidence type="ECO:0000259" key="1">
    <source>
        <dbReference type="PROSITE" id="PS50878"/>
    </source>
</evidence>
<evidence type="ECO:0000313" key="3">
    <source>
        <dbReference type="Proteomes" id="UP001374579"/>
    </source>
</evidence>
<comment type="caution">
    <text evidence="2">The sequence shown here is derived from an EMBL/GenBank/DDBJ whole genome shotgun (WGS) entry which is preliminary data.</text>
</comment>
<evidence type="ECO:0000313" key="2">
    <source>
        <dbReference type="EMBL" id="KAK7103646.1"/>
    </source>
</evidence>
<accession>A0AAN9BCP8</accession>